<dbReference type="EMBL" id="BMYJ01000003">
    <property type="protein sequence ID" value="GHC50794.1"/>
    <property type="molecule type" value="Genomic_DNA"/>
</dbReference>
<dbReference type="InterPro" id="IPR011059">
    <property type="entry name" value="Metal-dep_hydrolase_composite"/>
</dbReference>
<evidence type="ECO:0000313" key="10">
    <source>
        <dbReference type="EMBL" id="GHC50794.1"/>
    </source>
</evidence>
<feature type="active site" description="Proton donor/acceptor" evidence="6">
    <location>
        <position position="260"/>
    </location>
</feature>
<dbReference type="InterPro" id="IPR006680">
    <property type="entry name" value="Amidohydro-rel"/>
</dbReference>
<keyword evidence="3 5" id="KW-0378">Hydrolase</keyword>
<feature type="binding site" evidence="7">
    <location>
        <position position="239"/>
    </location>
    <ligand>
        <name>substrate</name>
    </ligand>
</feature>
<dbReference type="Pfam" id="PF01979">
    <property type="entry name" value="Amidohydro_1"/>
    <property type="match status" value="1"/>
</dbReference>
<feature type="binding site" evidence="7">
    <location>
        <begin position="293"/>
        <end position="295"/>
    </location>
    <ligand>
        <name>substrate</name>
    </ligand>
</feature>
<sequence>MARQVYQAERIFDGSDWHEDAALVVEDGRVVDFTREKGVLLTGFIVPGLVDLQVNGGGGRLLNNAPTLETIHHMRLAHAGFGTTSIMATLITDGPDVTRAAIAAAKDAPGLLGLHLEGPHLDTARKGTHDPGLIRPMAADDLAVLLQAAKDLPHLICTLAPEAVGLEQVQALVGAGAVVSLGHTDCTHPTARAYTEAGASMVTHLFNAMSQMQHRAPGLVGAALSDSRLWAGLIADGFHVDDAVIQVALRAKDEIFLVSDSMSTIGSDQTSFTLNGRQIFRADGRLTLADGTLAGADIALLDAVRHVHLTLGLPLERALQLASLHPARALGLSDRGHLRPGARADFFCLMPGVKAGSCWIAGERVA</sequence>
<dbReference type="Gene3D" id="3.20.20.140">
    <property type="entry name" value="Metal-dependent hydrolases"/>
    <property type="match status" value="1"/>
</dbReference>
<comment type="cofactor">
    <cofactor evidence="8">
        <name>a divalent metal cation</name>
        <dbReference type="ChEBI" id="CHEBI:60240"/>
    </cofactor>
    <text evidence="8">Binds 1 divalent metal cation per subunit.</text>
</comment>
<evidence type="ECO:0000259" key="9">
    <source>
        <dbReference type="Pfam" id="PF01979"/>
    </source>
</evidence>
<keyword evidence="4 5" id="KW-0119">Carbohydrate metabolism</keyword>
<dbReference type="GO" id="GO:0046872">
    <property type="term" value="F:metal ion binding"/>
    <property type="evidence" value="ECO:0007669"/>
    <property type="project" value="UniProtKB-KW"/>
</dbReference>
<comment type="similarity">
    <text evidence="1 5">Belongs to the metallo-dependent hydrolases superfamily. NagA family.</text>
</comment>
<feature type="binding site" evidence="7">
    <location>
        <position position="215"/>
    </location>
    <ligand>
        <name>substrate</name>
    </ligand>
</feature>
<reference evidence="10" key="1">
    <citation type="journal article" date="2014" name="Int. J. Syst. Evol. Microbiol.">
        <title>Complete genome sequence of Corynebacterium casei LMG S-19264T (=DSM 44701T), isolated from a smear-ripened cheese.</title>
        <authorList>
            <consortium name="US DOE Joint Genome Institute (JGI-PGF)"/>
            <person name="Walter F."/>
            <person name="Albersmeier A."/>
            <person name="Kalinowski J."/>
            <person name="Ruckert C."/>
        </authorList>
    </citation>
    <scope>NUCLEOTIDE SEQUENCE</scope>
    <source>
        <strain evidence="10">KCTC 23310</strain>
    </source>
</reference>
<dbReference type="PIRSF" id="PIRSF038994">
    <property type="entry name" value="NagA"/>
    <property type="match status" value="1"/>
</dbReference>
<evidence type="ECO:0000313" key="11">
    <source>
        <dbReference type="Proteomes" id="UP000638981"/>
    </source>
</evidence>
<evidence type="ECO:0000256" key="5">
    <source>
        <dbReference type="PIRNR" id="PIRNR038994"/>
    </source>
</evidence>
<dbReference type="NCBIfam" id="TIGR00221">
    <property type="entry name" value="nagA"/>
    <property type="match status" value="1"/>
</dbReference>
<name>A0A918TJJ5_9RHOB</name>
<keyword evidence="11" id="KW-1185">Reference proteome</keyword>
<organism evidence="10 11">
    <name type="scientific">Neogemmobacter tilapiae</name>
    <dbReference type="NCBI Taxonomy" id="875041"/>
    <lineage>
        <taxon>Bacteria</taxon>
        <taxon>Pseudomonadati</taxon>
        <taxon>Pseudomonadota</taxon>
        <taxon>Alphaproteobacteria</taxon>
        <taxon>Rhodobacterales</taxon>
        <taxon>Paracoccaceae</taxon>
        <taxon>Neogemmobacter</taxon>
    </lineage>
</organism>
<dbReference type="GO" id="GO:0008448">
    <property type="term" value="F:N-acetylglucosamine-6-phosphate deacetylase activity"/>
    <property type="evidence" value="ECO:0007669"/>
    <property type="project" value="InterPro"/>
</dbReference>
<feature type="binding site" evidence="8">
    <location>
        <position position="183"/>
    </location>
    <ligand>
        <name>Zn(2+)</name>
        <dbReference type="ChEBI" id="CHEBI:29105"/>
    </ligand>
</feature>
<feature type="binding site" evidence="8">
    <location>
        <position position="117"/>
    </location>
    <ligand>
        <name>Zn(2+)</name>
        <dbReference type="ChEBI" id="CHEBI:29105"/>
    </ligand>
</feature>
<reference evidence="10" key="2">
    <citation type="submission" date="2020-09" db="EMBL/GenBank/DDBJ databases">
        <authorList>
            <person name="Sun Q."/>
            <person name="Kim S."/>
        </authorList>
    </citation>
    <scope>NUCLEOTIDE SEQUENCE</scope>
    <source>
        <strain evidence="10">KCTC 23310</strain>
    </source>
</reference>
<dbReference type="InterPro" id="IPR003764">
    <property type="entry name" value="GlcNAc_6-P_deAcase"/>
</dbReference>
<keyword evidence="2 8" id="KW-0479">Metal-binding</keyword>
<dbReference type="RefSeq" id="WP_189410669.1">
    <property type="nucleotide sequence ID" value="NZ_BMYJ01000003.1"/>
</dbReference>
<evidence type="ECO:0000256" key="1">
    <source>
        <dbReference type="ARBA" id="ARBA00010716"/>
    </source>
</evidence>
<dbReference type="PANTHER" id="PTHR11113">
    <property type="entry name" value="N-ACETYLGLUCOSAMINE-6-PHOSPHATE DEACETYLASE"/>
    <property type="match status" value="1"/>
</dbReference>
<dbReference type="Proteomes" id="UP000638981">
    <property type="component" value="Unassembled WGS sequence"/>
</dbReference>
<dbReference type="GO" id="GO:0006046">
    <property type="term" value="P:N-acetylglucosamine catabolic process"/>
    <property type="evidence" value="ECO:0007669"/>
    <property type="project" value="TreeGrafter"/>
</dbReference>
<dbReference type="SUPFAM" id="SSF51556">
    <property type="entry name" value="Metallo-dependent hydrolases"/>
    <property type="match status" value="1"/>
</dbReference>
<accession>A0A918TJJ5</accession>
<feature type="binding site" evidence="7">
    <location>
        <position position="128"/>
    </location>
    <ligand>
        <name>substrate</name>
    </ligand>
</feature>
<dbReference type="InterPro" id="IPR032466">
    <property type="entry name" value="Metal_Hydrolase"/>
</dbReference>
<proteinExistence type="inferred from homology"/>
<feature type="binding site" evidence="7">
    <location>
        <begin position="207"/>
        <end position="208"/>
    </location>
    <ligand>
        <name>substrate</name>
    </ligand>
</feature>
<evidence type="ECO:0000256" key="6">
    <source>
        <dbReference type="PIRSR" id="PIRSR038994-1"/>
    </source>
</evidence>
<gene>
    <name evidence="10" type="primary">nagA</name>
    <name evidence="10" type="ORF">GCM10007315_11440</name>
</gene>
<evidence type="ECO:0000256" key="4">
    <source>
        <dbReference type="ARBA" id="ARBA00023277"/>
    </source>
</evidence>
<feature type="binding site" evidence="8">
    <location>
        <position position="204"/>
    </location>
    <ligand>
        <name>Zn(2+)</name>
        <dbReference type="ChEBI" id="CHEBI:29105"/>
    </ligand>
</feature>
<evidence type="ECO:0000256" key="3">
    <source>
        <dbReference type="ARBA" id="ARBA00022801"/>
    </source>
</evidence>
<evidence type="ECO:0000256" key="2">
    <source>
        <dbReference type="ARBA" id="ARBA00022723"/>
    </source>
</evidence>
<dbReference type="PANTHER" id="PTHR11113:SF14">
    <property type="entry name" value="N-ACETYLGLUCOSAMINE-6-PHOSPHATE DEACETYLASE"/>
    <property type="match status" value="1"/>
</dbReference>
<evidence type="ECO:0000256" key="7">
    <source>
        <dbReference type="PIRSR" id="PIRSR038994-2"/>
    </source>
</evidence>
<protein>
    <submittedName>
        <fullName evidence="10">N-acetylglucosamine-6-phosphate deacetylase</fullName>
    </submittedName>
</protein>
<feature type="domain" description="Amidohydrolase-related" evidence="9">
    <location>
        <begin position="44"/>
        <end position="349"/>
    </location>
</feature>
<dbReference type="SUPFAM" id="SSF51338">
    <property type="entry name" value="Composite domain of metallo-dependent hydrolases"/>
    <property type="match status" value="1"/>
</dbReference>
<comment type="caution">
    <text evidence="10">The sequence shown here is derived from an EMBL/GenBank/DDBJ whole genome shotgun (WGS) entry which is preliminary data.</text>
</comment>
<dbReference type="AlphaFoldDB" id="A0A918TJJ5"/>
<dbReference type="Gene3D" id="2.30.40.10">
    <property type="entry name" value="Urease, subunit C, domain 1"/>
    <property type="match status" value="1"/>
</dbReference>
<evidence type="ECO:0000256" key="8">
    <source>
        <dbReference type="PIRSR" id="PIRSR038994-3"/>
    </source>
</evidence>